<sequence>MKVDGTRDKELQELNHHLQDGSKRDMVVGEQGSHDDGQLKDNKNAENVTDGCGGTVQASAVLQVSQQQPQAAMVCWERFLHLRSLKVLLVENDDSTRYVVAALLRNCSYEVTEATNGLQAWKILEDLTNHINIVLTEVAMPCLSGIGLLCKIMNHKTRKNVPVIMMSSLDSISLVFNCFSKGAVDFLVKPIRKNELKNLWQHVWRRCHSSSGSGSESGTQTQKSVKSKSVEKSDNTGSNDEEDNGSIGLNVGDGSDDGSGTQVLWVHEIIRSSCVSSWTKQVKFDGPGPISPCGQVAECPDSTRAQVIHLNAEVSDNRRIPVTEAEECHEHEEKLDNISMGRDLNLGVHRGLDLQLEYSSEVPIKCVGTKQNNHLEVDSSKFFEPIDRGQLDLKSESPSSKMKYEAANLIGVITKITDPEKNNAEYEAQNRISEILDNNSKVIKDSVELPSLELSLKRLRGVKDIGMTVQVDRNVLRRSDSSAFSRYNTTSNTNKGPGGNVESASQVDNSLEVAKKGAICDIQSHSSGDILHQSLNAGSNNMDLGSTTNNAFIKPVLLKNKSEVSSTINRLNQSYPFQPMKNNHLCGPHHVASDKGESVMAASSLAQPWDADQELQIQHLTHHYDNCHHLVYNLQQQQLPHDHDLLSLKKMAATVPHCGSSNALGGLVEGNAGNHSVNGTNGSASGSNHGSNGQNGSSTAMNAGGMNIESDNGVADKSGSGDASGSGCGSGSGSGSRVDQNKFSQREAALTKFCQKRKERCYRKRVRYQSRKRLAEQRLGQFVRQTANKNTSREAES</sequence>
<gene>
    <name evidence="1" type="ORF">Pint_35545</name>
</gene>
<organism evidence="1 2">
    <name type="scientific">Pistacia integerrima</name>
    <dbReference type="NCBI Taxonomy" id="434235"/>
    <lineage>
        <taxon>Eukaryota</taxon>
        <taxon>Viridiplantae</taxon>
        <taxon>Streptophyta</taxon>
        <taxon>Embryophyta</taxon>
        <taxon>Tracheophyta</taxon>
        <taxon>Spermatophyta</taxon>
        <taxon>Magnoliopsida</taxon>
        <taxon>eudicotyledons</taxon>
        <taxon>Gunneridae</taxon>
        <taxon>Pentapetalae</taxon>
        <taxon>rosids</taxon>
        <taxon>malvids</taxon>
        <taxon>Sapindales</taxon>
        <taxon>Anacardiaceae</taxon>
        <taxon>Pistacia</taxon>
    </lineage>
</organism>
<comment type="caution">
    <text evidence="1">The sequence shown here is derived from an EMBL/GenBank/DDBJ whole genome shotgun (WGS) entry which is preliminary data.</text>
</comment>
<evidence type="ECO:0000313" key="1">
    <source>
        <dbReference type="EMBL" id="KAJ0027320.1"/>
    </source>
</evidence>
<keyword evidence="2" id="KW-1185">Reference proteome</keyword>
<dbReference type="Proteomes" id="UP001163603">
    <property type="component" value="Chromosome 9"/>
</dbReference>
<dbReference type="EMBL" id="CM047744">
    <property type="protein sequence ID" value="KAJ0027320.1"/>
    <property type="molecule type" value="Genomic_DNA"/>
</dbReference>
<name>A0ACC0XZE7_9ROSI</name>
<protein>
    <submittedName>
        <fullName evidence="1">Uncharacterized protein</fullName>
    </submittedName>
</protein>
<reference evidence="2" key="1">
    <citation type="journal article" date="2023" name="G3 (Bethesda)">
        <title>Genome assembly and association tests identify interacting loci associated with vigor, precocity, and sex in interspecific pistachio rootstocks.</title>
        <authorList>
            <person name="Palmer W."/>
            <person name="Jacygrad E."/>
            <person name="Sagayaradj S."/>
            <person name="Cavanaugh K."/>
            <person name="Han R."/>
            <person name="Bertier L."/>
            <person name="Beede B."/>
            <person name="Kafkas S."/>
            <person name="Golino D."/>
            <person name="Preece J."/>
            <person name="Michelmore R."/>
        </authorList>
    </citation>
    <scope>NUCLEOTIDE SEQUENCE [LARGE SCALE GENOMIC DNA]</scope>
</reference>
<evidence type="ECO:0000313" key="2">
    <source>
        <dbReference type="Proteomes" id="UP001163603"/>
    </source>
</evidence>
<proteinExistence type="predicted"/>
<accession>A0ACC0XZE7</accession>